<dbReference type="GO" id="GO:0016020">
    <property type="term" value="C:membrane"/>
    <property type="evidence" value="ECO:0007669"/>
    <property type="project" value="UniProtKB-SubCell"/>
</dbReference>
<evidence type="ECO:0000313" key="4">
    <source>
        <dbReference type="EMBL" id="KAL2326738.1"/>
    </source>
</evidence>
<keyword evidence="5" id="KW-1185">Reference proteome</keyword>
<dbReference type="Proteomes" id="UP001603857">
    <property type="component" value="Unassembled WGS sequence"/>
</dbReference>
<dbReference type="InterPro" id="IPR023395">
    <property type="entry name" value="MCP_dom_sf"/>
</dbReference>
<dbReference type="AlphaFoldDB" id="A0ABD1LTC1"/>
<evidence type="ECO:0000256" key="2">
    <source>
        <dbReference type="ARBA" id="ARBA00022692"/>
    </source>
</evidence>
<evidence type="ECO:0000256" key="1">
    <source>
        <dbReference type="ARBA" id="ARBA00004370"/>
    </source>
</evidence>
<keyword evidence="2" id="KW-0812">Transmembrane</keyword>
<reference evidence="4 5" key="1">
    <citation type="submission" date="2024-08" db="EMBL/GenBank/DDBJ databases">
        <title>Insights into the chromosomal genome structure of Flemingia macrophylla.</title>
        <authorList>
            <person name="Ding Y."/>
            <person name="Zhao Y."/>
            <person name="Bi W."/>
            <person name="Wu M."/>
            <person name="Zhao G."/>
            <person name="Gong Y."/>
            <person name="Li W."/>
            <person name="Zhang P."/>
        </authorList>
    </citation>
    <scope>NUCLEOTIDE SEQUENCE [LARGE SCALE GENOMIC DNA]</scope>
    <source>
        <strain evidence="4">DYQJB</strain>
        <tissue evidence="4">Leaf</tissue>
    </source>
</reference>
<name>A0ABD1LTC1_9FABA</name>
<accession>A0ABD1LTC1</accession>
<comment type="subcellular location">
    <subcellularLocation>
        <location evidence="1">Membrane</location>
    </subcellularLocation>
</comment>
<keyword evidence="3" id="KW-0472">Membrane</keyword>
<dbReference type="SUPFAM" id="SSF103506">
    <property type="entry name" value="Mitochondrial carrier"/>
    <property type="match status" value="1"/>
</dbReference>
<proteinExistence type="predicted"/>
<comment type="caution">
    <text evidence="4">The sequence shown here is derived from an EMBL/GenBank/DDBJ whole genome shotgun (WGS) entry which is preliminary data.</text>
</comment>
<dbReference type="EMBL" id="JBGMDY010000007">
    <property type="protein sequence ID" value="KAL2326738.1"/>
    <property type="molecule type" value="Genomic_DNA"/>
</dbReference>
<dbReference type="Gene3D" id="1.50.40.10">
    <property type="entry name" value="Mitochondrial carrier domain"/>
    <property type="match status" value="1"/>
</dbReference>
<evidence type="ECO:0000256" key="3">
    <source>
        <dbReference type="ARBA" id="ARBA00023136"/>
    </source>
</evidence>
<gene>
    <name evidence="4" type="ORF">Fmac_020165</name>
</gene>
<evidence type="ECO:0000313" key="5">
    <source>
        <dbReference type="Proteomes" id="UP001603857"/>
    </source>
</evidence>
<sequence>MGLYTGYSATLLRNLPASVLSYSSFEYLKSAILSHQADSQGGRLGRAHTWHGAKVLHRACFLALGYFAFETVRLAILTASLA</sequence>
<organism evidence="4 5">
    <name type="scientific">Flemingia macrophylla</name>
    <dbReference type="NCBI Taxonomy" id="520843"/>
    <lineage>
        <taxon>Eukaryota</taxon>
        <taxon>Viridiplantae</taxon>
        <taxon>Streptophyta</taxon>
        <taxon>Embryophyta</taxon>
        <taxon>Tracheophyta</taxon>
        <taxon>Spermatophyta</taxon>
        <taxon>Magnoliopsida</taxon>
        <taxon>eudicotyledons</taxon>
        <taxon>Gunneridae</taxon>
        <taxon>Pentapetalae</taxon>
        <taxon>rosids</taxon>
        <taxon>fabids</taxon>
        <taxon>Fabales</taxon>
        <taxon>Fabaceae</taxon>
        <taxon>Papilionoideae</taxon>
        <taxon>50 kb inversion clade</taxon>
        <taxon>NPAAA clade</taxon>
        <taxon>indigoferoid/millettioid clade</taxon>
        <taxon>Phaseoleae</taxon>
        <taxon>Flemingia</taxon>
    </lineage>
</organism>
<protein>
    <submittedName>
        <fullName evidence="4">Uncharacterized protein</fullName>
    </submittedName>
</protein>